<name>A0AA39WLQ1_9PEZI</name>
<keyword evidence="4" id="KW-0378">Hydrolase</keyword>
<dbReference type="EC" id="3.1.-.-" evidence="4"/>
<dbReference type="InterPro" id="IPR027417">
    <property type="entry name" value="P-loop_NTPase"/>
</dbReference>
<dbReference type="InterPro" id="IPR054471">
    <property type="entry name" value="GPIID_WHD"/>
</dbReference>
<feature type="domain" description="GPI inositol-deacylase PGAP1-like alpha/beta" evidence="5">
    <location>
        <begin position="52"/>
        <end position="180"/>
    </location>
</feature>
<organism evidence="8 9">
    <name type="scientific">Immersiella caudata</name>
    <dbReference type="NCBI Taxonomy" id="314043"/>
    <lineage>
        <taxon>Eukaryota</taxon>
        <taxon>Fungi</taxon>
        <taxon>Dikarya</taxon>
        <taxon>Ascomycota</taxon>
        <taxon>Pezizomycotina</taxon>
        <taxon>Sordariomycetes</taxon>
        <taxon>Sordariomycetidae</taxon>
        <taxon>Sordariales</taxon>
        <taxon>Lasiosphaeriaceae</taxon>
        <taxon>Immersiella</taxon>
    </lineage>
</organism>
<sequence>MNFAKSPLTRPDLRTVPTFRSGVSIIASRPSPDADPLGLQVVTDPPNPTADIVFIHGLGGSAFRTWSWQRNPDNFWPLWLAHDEHMESCRIFTFGYNSNFKGDAHGLDVLDFAKDLLLQMLNYPDDIGKDRPVLFIVHSMGGLVAKKAYILAKQDKRFASVMSSVTGIVFLATPHRGSQYAKTLNNILSAAPIQAPPKSYISALERQSPAIQDINEVFGHQCDDLTLVSFYETLPVKIGFTKLVIVEKDSAVLGYRNEMSASLNADHNTISKYESEMDPNFIKLKDTLKRLLPKEPPMDNKAANATIWREVQEILGVFEVMKSDVYKHCIPQESGKWLSSEKGFTSWLQATRSATDPRFYWLFGLPGSGKTILSNIVIDQLQGLNQAPQFHFFSDAHQAKRTIAYGLRSIAAQLAMKDEPFRSSLLSLHRETGVVFNNQNQNFHSIWEKIFEGIVFQLHFPHPLIWVLDGIDESDSPDLLVSHFSQIRSRTPIKIFFSSRPLKAISRFESVHIRSYFLREEDTAGDMRKYATSVVRQALPGDDTLLRDIVNQTMKNSSGSFLWVKLALEALGENWHTQDDIRAVLTEFPGGMIPMYNRMVSRIESQLPRSRQMARLILTWATCSWRPLRLAELQTALEPEFSNFINLEDTVTQVCGHFISISGLSDSSKQVSLIHKTARDFLLRGDTNASEQSGAPFIVPQTGHLHLALVCLRYLSNEHWRRHFDTIHIATQSAISASKASNRLIVAEDGHPLLGYAACYWSYHVSKAPVDAPELLQALKLFFCKYFLSWLEAICLSGNLRYLIRSAQYLKSYVRRHWRSSRERPLSLAEPPQHNVEWIQNWATDIIRVVGKFGSVLIHDPPSVHRQLPVFCPKASMIGQTYAQSRQESLTVTGLKAEVWDDCLASVIVGKDNYATQVLATDTCFVTLVSSPGTVIVWNAETCEKMRVIDAGGYVPMMALNKAGTVVATVDFDSYSVWDLLTGRRLYHCAKSSDALVLDLRFGSKDCELVVGFNSSQIARIDVKSGISVVYFIHPPTDPDFSYQGSPWRMSLSPDLTKIAAAWRGRPPLIWDLLPTGPTHRPRKCRVSELSDSICAPEVLRWHPDSEVLFILCQDMRVVEWRIFEDEQKEWEHLNAREMVVGEDGNSLLTSDNAGTISVWNFPRLNLVYSLVNDSELSADLAFSPAGHRFYDVRGSVCNVWEPDALVRADEQDMEDRSSVGGTTIVTEPTISHFDGGGQLVTALALDSRDQYYCCGKDDGKVWIHDAMSGKRLRKVYAHWASSTVIALAWSESGRFMVSCDDGAFVIAKRLQVKEEGTWGVFPVFDRRLEEPVSQFLFSADEKYLLISTPTADYVWDLKAKKEIKKQQWSERQSRWWIQHPSQKDALVWINPTEIRCYRWPALDPIGDTLPTSSSDSLSASAVLSHSHRRSPSRHSLQSHSGHVRRVSWAAIAGYEQSIVYATLPDDGSLTMSCLSHSNLHIESVDATQVLSQGVGVSQFARRRCVESVADQVKHLLGLFKTSIVFLDHDCWVCTWDMQDESGQVLRHFFIPKDWLNTSTSHMTVVNSLGVLFCPRYGDLAIVRNGIRI</sequence>
<dbReference type="Proteomes" id="UP001175000">
    <property type="component" value="Unassembled WGS sequence"/>
</dbReference>
<dbReference type="InterPro" id="IPR001680">
    <property type="entry name" value="WD40_rpt"/>
</dbReference>
<evidence type="ECO:0000259" key="7">
    <source>
        <dbReference type="Pfam" id="PF24883"/>
    </source>
</evidence>
<keyword evidence="4" id="KW-0472">Membrane</keyword>
<dbReference type="InterPro" id="IPR012908">
    <property type="entry name" value="PGAP1-ab_dom-like"/>
</dbReference>
<dbReference type="SUPFAM" id="SSF50998">
    <property type="entry name" value="Quinoprotein alcohol dehydrogenase-like"/>
    <property type="match status" value="1"/>
</dbReference>
<gene>
    <name evidence="8" type="ORF">B0T14DRAFT_274151</name>
</gene>
<dbReference type="PANTHER" id="PTHR10039">
    <property type="entry name" value="AMELOGENIN"/>
    <property type="match status" value="1"/>
</dbReference>
<evidence type="ECO:0000259" key="5">
    <source>
        <dbReference type="Pfam" id="PF07819"/>
    </source>
</evidence>
<evidence type="ECO:0000313" key="9">
    <source>
        <dbReference type="Proteomes" id="UP001175000"/>
    </source>
</evidence>
<dbReference type="Pfam" id="PF00400">
    <property type="entry name" value="WD40"/>
    <property type="match status" value="1"/>
</dbReference>
<keyword evidence="3" id="KW-0677">Repeat</keyword>
<dbReference type="Gene3D" id="2.130.10.10">
    <property type="entry name" value="YVTN repeat-like/Quinoprotein amine dehydrogenase"/>
    <property type="match status" value="2"/>
</dbReference>
<keyword evidence="4" id="KW-0256">Endoplasmic reticulum</keyword>
<dbReference type="SUPFAM" id="SSF50978">
    <property type="entry name" value="WD40 repeat-like"/>
    <property type="match status" value="1"/>
</dbReference>
<feature type="domain" description="Nephrocystin 3-like N-terminal" evidence="7">
    <location>
        <begin position="334"/>
        <end position="500"/>
    </location>
</feature>
<dbReference type="Pfam" id="PF24883">
    <property type="entry name" value="NPHP3_N"/>
    <property type="match status" value="1"/>
</dbReference>
<comment type="subcellular location">
    <subcellularLocation>
        <location evidence="4">Endoplasmic reticulum membrane</location>
    </subcellularLocation>
</comment>
<accession>A0AA39WLQ1</accession>
<feature type="domain" description="GPI inositol-deacylase winged helix" evidence="6">
    <location>
        <begin position="606"/>
        <end position="689"/>
    </location>
</feature>
<dbReference type="InterPro" id="IPR029058">
    <property type="entry name" value="AB_hydrolase_fold"/>
</dbReference>
<comment type="similarity">
    <text evidence="4">Belongs to the GPI inositol-deacylase family.</text>
</comment>
<reference evidence="8" key="1">
    <citation type="submission" date="2023-06" db="EMBL/GenBank/DDBJ databases">
        <title>Genome-scale phylogeny and comparative genomics of the fungal order Sordariales.</title>
        <authorList>
            <consortium name="Lawrence Berkeley National Laboratory"/>
            <person name="Hensen N."/>
            <person name="Bonometti L."/>
            <person name="Westerberg I."/>
            <person name="Brannstrom I.O."/>
            <person name="Guillou S."/>
            <person name="Cros-Aarteil S."/>
            <person name="Calhoun S."/>
            <person name="Haridas S."/>
            <person name="Kuo A."/>
            <person name="Mondo S."/>
            <person name="Pangilinan J."/>
            <person name="Riley R."/>
            <person name="Labutti K."/>
            <person name="Andreopoulos B."/>
            <person name="Lipzen A."/>
            <person name="Chen C."/>
            <person name="Yanf M."/>
            <person name="Daum C."/>
            <person name="Ng V."/>
            <person name="Clum A."/>
            <person name="Steindorff A."/>
            <person name="Ohm R."/>
            <person name="Martin F."/>
            <person name="Silar P."/>
            <person name="Natvig D."/>
            <person name="Lalanne C."/>
            <person name="Gautier V."/>
            <person name="Ament-Velasquez S.L."/>
            <person name="Kruys A."/>
            <person name="Hutchinson M.I."/>
            <person name="Powell A.J."/>
            <person name="Barry K."/>
            <person name="Miller A.N."/>
            <person name="Grigoriev I.V."/>
            <person name="Debuchy R."/>
            <person name="Gladieux P."/>
            <person name="Thoren M.H."/>
            <person name="Johannesson H."/>
        </authorList>
    </citation>
    <scope>NUCLEOTIDE SEQUENCE</scope>
    <source>
        <strain evidence="8">CBS 606.72</strain>
    </source>
</reference>
<dbReference type="InterPro" id="IPR015943">
    <property type="entry name" value="WD40/YVTN_repeat-like_dom_sf"/>
</dbReference>
<evidence type="ECO:0000256" key="1">
    <source>
        <dbReference type="ARBA" id="ARBA00003496"/>
    </source>
</evidence>
<dbReference type="InterPro" id="IPR011047">
    <property type="entry name" value="Quinoprotein_ADH-like_sf"/>
</dbReference>
<dbReference type="Pfam" id="PF07819">
    <property type="entry name" value="PGAP1"/>
    <property type="match status" value="1"/>
</dbReference>
<dbReference type="GO" id="GO:0005789">
    <property type="term" value="C:endoplasmic reticulum membrane"/>
    <property type="evidence" value="ECO:0007669"/>
    <property type="project" value="UniProtKB-SubCell"/>
</dbReference>
<dbReference type="SUPFAM" id="SSF53474">
    <property type="entry name" value="alpha/beta-Hydrolases"/>
    <property type="match status" value="1"/>
</dbReference>
<evidence type="ECO:0000256" key="3">
    <source>
        <dbReference type="ARBA" id="ARBA00022737"/>
    </source>
</evidence>
<dbReference type="GO" id="GO:0016788">
    <property type="term" value="F:hydrolase activity, acting on ester bonds"/>
    <property type="evidence" value="ECO:0007669"/>
    <property type="project" value="InterPro"/>
</dbReference>
<comment type="function">
    <text evidence="1 4">Involved in inositol deacylation of GPI-anchored proteins which plays important roles in the quality control and ER-associated degradation of GPI-anchored proteins.</text>
</comment>
<keyword evidence="4" id="KW-0813">Transport</keyword>
<dbReference type="InterPro" id="IPR036322">
    <property type="entry name" value="WD40_repeat_dom_sf"/>
</dbReference>
<evidence type="ECO:0000259" key="6">
    <source>
        <dbReference type="Pfam" id="PF22939"/>
    </source>
</evidence>
<dbReference type="Pfam" id="PF22939">
    <property type="entry name" value="WHD_GPIID"/>
    <property type="match status" value="1"/>
</dbReference>
<keyword evidence="4" id="KW-0653">Protein transport</keyword>
<protein>
    <recommendedName>
        <fullName evidence="2 4">GPI inositol-deacylase</fullName>
        <ecNumber evidence="4">3.1.-.-</ecNumber>
    </recommendedName>
</protein>
<dbReference type="PANTHER" id="PTHR10039:SF16">
    <property type="entry name" value="GPI INOSITOL-DEACYLASE"/>
    <property type="match status" value="1"/>
</dbReference>
<dbReference type="Gene3D" id="3.40.50.1820">
    <property type="entry name" value="alpha/beta hydrolase"/>
    <property type="match status" value="1"/>
</dbReference>
<dbReference type="EMBL" id="JAULSU010000005">
    <property type="protein sequence ID" value="KAK0617682.1"/>
    <property type="molecule type" value="Genomic_DNA"/>
</dbReference>
<keyword evidence="9" id="KW-1185">Reference proteome</keyword>
<dbReference type="InterPro" id="IPR056884">
    <property type="entry name" value="NPHP3-like_N"/>
</dbReference>
<dbReference type="GO" id="GO:0015031">
    <property type="term" value="P:protein transport"/>
    <property type="evidence" value="ECO:0007669"/>
    <property type="project" value="UniProtKB-KW"/>
</dbReference>
<dbReference type="SUPFAM" id="SSF52540">
    <property type="entry name" value="P-loop containing nucleoside triphosphate hydrolases"/>
    <property type="match status" value="1"/>
</dbReference>
<comment type="caution">
    <text evidence="8">The sequence shown here is derived from an EMBL/GenBank/DDBJ whole genome shotgun (WGS) entry which is preliminary data.</text>
</comment>
<dbReference type="Gene3D" id="3.40.50.300">
    <property type="entry name" value="P-loop containing nucleotide triphosphate hydrolases"/>
    <property type="match status" value="1"/>
</dbReference>
<evidence type="ECO:0000313" key="8">
    <source>
        <dbReference type="EMBL" id="KAK0617682.1"/>
    </source>
</evidence>
<proteinExistence type="inferred from homology"/>
<evidence type="ECO:0000256" key="4">
    <source>
        <dbReference type="RuleBase" id="RU365011"/>
    </source>
</evidence>
<dbReference type="SMART" id="SM00320">
    <property type="entry name" value="WD40"/>
    <property type="match status" value="5"/>
</dbReference>
<evidence type="ECO:0000256" key="2">
    <source>
        <dbReference type="ARBA" id="ARBA00015856"/>
    </source>
</evidence>